<name>A0ABS2NB30_9BACI</name>
<sequence>MLVAIGTKNPAKVKAVKDGFAQENAHFIFKSYKTESDVSEQPFSDEETAIGAMNRAKCVLAISGGDIGIGLEGGVMETPFGLALTNWGALATSTQPPIIAGGERIILPESIAERLRSGEELGPVMDDYSQREGIRHREGAIGIFSNGKITRHDMFYHVVRLLLGQWQYQNGFD</sequence>
<keyword evidence="7" id="KW-0546">Nucleotide metabolism</keyword>
<evidence type="ECO:0000256" key="1">
    <source>
        <dbReference type="ARBA" id="ARBA00001936"/>
    </source>
</evidence>
<keyword evidence="5" id="KW-0378">Hydrolase</keyword>
<comment type="cofactor">
    <cofactor evidence="2">
        <name>Mg(2+)</name>
        <dbReference type="ChEBI" id="CHEBI:18420"/>
    </cofactor>
</comment>
<dbReference type="Proteomes" id="UP001646157">
    <property type="component" value="Unassembled WGS sequence"/>
</dbReference>
<comment type="cofactor">
    <cofactor evidence="1">
        <name>Mn(2+)</name>
        <dbReference type="ChEBI" id="CHEBI:29035"/>
    </cofactor>
</comment>
<evidence type="ECO:0000313" key="14">
    <source>
        <dbReference type="Proteomes" id="UP001646157"/>
    </source>
</evidence>
<comment type="catalytic activity">
    <reaction evidence="10">
        <text>ITP + H2O = IDP + phosphate + H(+)</text>
        <dbReference type="Rhea" id="RHEA:28330"/>
        <dbReference type="ChEBI" id="CHEBI:15377"/>
        <dbReference type="ChEBI" id="CHEBI:15378"/>
        <dbReference type="ChEBI" id="CHEBI:43474"/>
        <dbReference type="ChEBI" id="CHEBI:58280"/>
        <dbReference type="ChEBI" id="CHEBI:61402"/>
        <dbReference type="EC" id="3.6.1.73"/>
    </reaction>
</comment>
<accession>A0ABS2NB30</accession>
<evidence type="ECO:0000256" key="3">
    <source>
        <dbReference type="ARBA" id="ARBA00022723"/>
    </source>
</evidence>
<feature type="domain" description="Non-canonical purine NTP phosphatase/PRRC1" evidence="12">
    <location>
        <begin position="6"/>
        <end position="164"/>
    </location>
</feature>
<evidence type="ECO:0000256" key="4">
    <source>
        <dbReference type="ARBA" id="ARBA00022741"/>
    </source>
</evidence>
<dbReference type="PANTHER" id="PTHR34699">
    <property type="match status" value="1"/>
</dbReference>
<keyword evidence="6" id="KW-0460">Magnesium</keyword>
<protein>
    <recommendedName>
        <fullName evidence="9">inosine/xanthosine triphosphatase</fullName>
        <ecNumber evidence="9">3.6.1.73</ecNumber>
    </recommendedName>
</protein>
<evidence type="ECO:0000256" key="6">
    <source>
        <dbReference type="ARBA" id="ARBA00022842"/>
    </source>
</evidence>
<comment type="catalytic activity">
    <reaction evidence="11">
        <text>XTP + H2O = XDP + phosphate + H(+)</text>
        <dbReference type="Rhea" id="RHEA:28406"/>
        <dbReference type="ChEBI" id="CHEBI:15377"/>
        <dbReference type="ChEBI" id="CHEBI:15378"/>
        <dbReference type="ChEBI" id="CHEBI:43474"/>
        <dbReference type="ChEBI" id="CHEBI:59884"/>
        <dbReference type="ChEBI" id="CHEBI:61314"/>
        <dbReference type="EC" id="3.6.1.73"/>
    </reaction>
</comment>
<comment type="caution">
    <text evidence="13">The sequence shown here is derived from an EMBL/GenBank/DDBJ whole genome shotgun (WGS) entry which is preliminary data.</text>
</comment>
<evidence type="ECO:0000256" key="10">
    <source>
        <dbReference type="ARBA" id="ARBA00048174"/>
    </source>
</evidence>
<dbReference type="SUPFAM" id="SSF52972">
    <property type="entry name" value="ITPase-like"/>
    <property type="match status" value="1"/>
</dbReference>
<evidence type="ECO:0000256" key="7">
    <source>
        <dbReference type="ARBA" id="ARBA00023080"/>
    </source>
</evidence>
<dbReference type="NCBIfam" id="NF002850">
    <property type="entry name" value="PRK03114.1"/>
    <property type="match status" value="1"/>
</dbReference>
<dbReference type="RefSeq" id="WP_205169714.1">
    <property type="nucleotide sequence ID" value="NZ_JAFBDZ010000001.1"/>
</dbReference>
<dbReference type="EC" id="3.6.1.73" evidence="9"/>
<keyword evidence="4" id="KW-0547">Nucleotide-binding</keyword>
<evidence type="ECO:0000256" key="5">
    <source>
        <dbReference type="ARBA" id="ARBA00022801"/>
    </source>
</evidence>
<evidence type="ECO:0000256" key="11">
    <source>
        <dbReference type="ARBA" id="ARBA00048781"/>
    </source>
</evidence>
<dbReference type="InterPro" id="IPR026533">
    <property type="entry name" value="NTPase/PRRC1"/>
</dbReference>
<dbReference type="InterPro" id="IPR029001">
    <property type="entry name" value="ITPase-like_fam"/>
</dbReference>
<dbReference type="PANTHER" id="PTHR34699:SF2">
    <property type="entry name" value="NON-CANONICAL PURINE NTP PHOSPHATASE_PRRC1 DOMAIN-CONTAINING PROTEIN"/>
    <property type="match status" value="1"/>
</dbReference>
<evidence type="ECO:0000256" key="8">
    <source>
        <dbReference type="ARBA" id="ARBA00023211"/>
    </source>
</evidence>
<dbReference type="Pfam" id="PF01931">
    <property type="entry name" value="NTPase_I-T"/>
    <property type="match status" value="1"/>
</dbReference>
<keyword evidence="8" id="KW-0464">Manganese</keyword>
<evidence type="ECO:0000313" key="13">
    <source>
        <dbReference type="EMBL" id="MBM7585024.1"/>
    </source>
</evidence>
<keyword evidence="3" id="KW-0479">Metal-binding</keyword>
<evidence type="ECO:0000259" key="12">
    <source>
        <dbReference type="Pfam" id="PF01931"/>
    </source>
</evidence>
<evidence type="ECO:0000256" key="9">
    <source>
        <dbReference type="ARBA" id="ARBA00038901"/>
    </source>
</evidence>
<dbReference type="Gene3D" id="3.90.950.10">
    <property type="match status" value="1"/>
</dbReference>
<organism evidence="13 14">
    <name type="scientific">Rossellomorea pakistanensis</name>
    <dbReference type="NCBI Taxonomy" id="992288"/>
    <lineage>
        <taxon>Bacteria</taxon>
        <taxon>Bacillati</taxon>
        <taxon>Bacillota</taxon>
        <taxon>Bacilli</taxon>
        <taxon>Bacillales</taxon>
        <taxon>Bacillaceae</taxon>
        <taxon>Rossellomorea</taxon>
    </lineage>
</organism>
<reference evidence="13 14" key="1">
    <citation type="submission" date="2021-01" db="EMBL/GenBank/DDBJ databases">
        <title>Genomic Encyclopedia of Type Strains, Phase IV (KMG-IV): sequencing the most valuable type-strain genomes for metagenomic binning, comparative biology and taxonomic classification.</title>
        <authorList>
            <person name="Goeker M."/>
        </authorList>
    </citation>
    <scope>NUCLEOTIDE SEQUENCE [LARGE SCALE GENOMIC DNA]</scope>
    <source>
        <strain evidence="13 14">DSM 24834</strain>
    </source>
</reference>
<gene>
    <name evidence="13" type="ORF">JOC86_001561</name>
</gene>
<evidence type="ECO:0000256" key="2">
    <source>
        <dbReference type="ARBA" id="ARBA00001946"/>
    </source>
</evidence>
<keyword evidence="14" id="KW-1185">Reference proteome</keyword>
<proteinExistence type="predicted"/>
<dbReference type="EMBL" id="JAFBDZ010000001">
    <property type="protein sequence ID" value="MBM7585024.1"/>
    <property type="molecule type" value="Genomic_DNA"/>
</dbReference>
<dbReference type="InterPro" id="IPR050299">
    <property type="entry name" value="YjjX_NTPase"/>
</dbReference>